<name>A0A2T7G9R1_9RHOB</name>
<reference evidence="6 7" key="1">
    <citation type="submission" date="2018-04" db="EMBL/GenBank/DDBJ databases">
        <title>Pelagivirga bohaiensis gen. nov., sp. nov., a bacterium isolated from the Bohai Sea.</title>
        <authorList>
            <person name="Ji X."/>
        </authorList>
    </citation>
    <scope>NUCLEOTIDE SEQUENCE [LARGE SCALE GENOMIC DNA]</scope>
    <source>
        <strain evidence="6 7">BH-SD19</strain>
    </source>
</reference>
<dbReference type="GO" id="GO:0042884">
    <property type="term" value="P:microcin transport"/>
    <property type="evidence" value="ECO:0007669"/>
    <property type="project" value="TreeGrafter"/>
</dbReference>
<dbReference type="CDD" id="cd08497">
    <property type="entry name" value="MbnE-like"/>
    <property type="match status" value="1"/>
</dbReference>
<dbReference type="GO" id="GO:0015833">
    <property type="term" value="P:peptide transport"/>
    <property type="evidence" value="ECO:0007669"/>
    <property type="project" value="TreeGrafter"/>
</dbReference>
<keyword evidence="3 4" id="KW-0732">Signal</keyword>
<dbReference type="GO" id="GO:0030288">
    <property type="term" value="C:outer membrane-bounded periplasmic space"/>
    <property type="evidence" value="ECO:0007669"/>
    <property type="project" value="TreeGrafter"/>
</dbReference>
<dbReference type="PANTHER" id="PTHR30290">
    <property type="entry name" value="PERIPLASMIC BINDING COMPONENT OF ABC TRANSPORTER"/>
    <property type="match status" value="1"/>
</dbReference>
<evidence type="ECO:0000313" key="6">
    <source>
        <dbReference type="EMBL" id="PVA11162.1"/>
    </source>
</evidence>
<organism evidence="6 7">
    <name type="scientific">Pelagivirga sediminicola</name>
    <dbReference type="NCBI Taxonomy" id="2170575"/>
    <lineage>
        <taxon>Bacteria</taxon>
        <taxon>Pseudomonadati</taxon>
        <taxon>Pseudomonadota</taxon>
        <taxon>Alphaproteobacteria</taxon>
        <taxon>Rhodobacterales</taxon>
        <taxon>Paracoccaceae</taxon>
        <taxon>Pelagivirga</taxon>
    </lineage>
</organism>
<dbReference type="InterPro" id="IPR039424">
    <property type="entry name" value="SBP_5"/>
</dbReference>
<protein>
    <submittedName>
        <fullName evidence="6">ABC transporter substrate-binding protein</fullName>
    </submittedName>
</protein>
<dbReference type="OrthoDB" id="9803988at2"/>
<gene>
    <name evidence="6" type="ORF">DC366_05230</name>
</gene>
<comment type="caution">
    <text evidence="6">The sequence shown here is derived from an EMBL/GenBank/DDBJ whole genome shotgun (WGS) entry which is preliminary data.</text>
</comment>
<dbReference type="InterPro" id="IPR030678">
    <property type="entry name" value="Peptide/Ni-bd"/>
</dbReference>
<evidence type="ECO:0000256" key="4">
    <source>
        <dbReference type="SAM" id="SignalP"/>
    </source>
</evidence>
<dbReference type="Pfam" id="PF00496">
    <property type="entry name" value="SBP_bac_5"/>
    <property type="match status" value="1"/>
</dbReference>
<dbReference type="AlphaFoldDB" id="A0A2T7G9R1"/>
<dbReference type="Proteomes" id="UP000244446">
    <property type="component" value="Unassembled WGS sequence"/>
</dbReference>
<accession>A0A2T7G9R1</accession>
<feature type="signal peptide" evidence="4">
    <location>
        <begin position="1"/>
        <end position="34"/>
    </location>
</feature>
<comment type="subcellular location">
    <subcellularLocation>
        <location evidence="1">Periplasm</location>
    </subcellularLocation>
</comment>
<dbReference type="PANTHER" id="PTHR30290:SF64">
    <property type="entry name" value="ABC TRANSPORTER PERIPLASMIC BINDING PROTEIN"/>
    <property type="match status" value="1"/>
</dbReference>
<proteinExistence type="inferred from homology"/>
<dbReference type="SUPFAM" id="SSF53850">
    <property type="entry name" value="Periplasmic binding protein-like II"/>
    <property type="match status" value="1"/>
</dbReference>
<keyword evidence="7" id="KW-1185">Reference proteome</keyword>
<evidence type="ECO:0000313" key="7">
    <source>
        <dbReference type="Proteomes" id="UP000244446"/>
    </source>
</evidence>
<comment type="similarity">
    <text evidence="2">Belongs to the bacterial solute-binding protein 5 family.</text>
</comment>
<feature type="domain" description="Solute-binding protein family 5" evidence="5">
    <location>
        <begin position="135"/>
        <end position="551"/>
    </location>
</feature>
<evidence type="ECO:0000256" key="3">
    <source>
        <dbReference type="ARBA" id="ARBA00022729"/>
    </source>
</evidence>
<dbReference type="Gene3D" id="3.40.190.10">
    <property type="entry name" value="Periplasmic binding protein-like II"/>
    <property type="match status" value="1"/>
</dbReference>
<feature type="chain" id="PRO_5015630309" evidence="4">
    <location>
        <begin position="35"/>
        <end position="651"/>
    </location>
</feature>
<dbReference type="Gene3D" id="3.10.105.10">
    <property type="entry name" value="Dipeptide-binding Protein, Domain 3"/>
    <property type="match status" value="1"/>
</dbReference>
<evidence type="ECO:0000256" key="2">
    <source>
        <dbReference type="ARBA" id="ARBA00005695"/>
    </source>
</evidence>
<dbReference type="InterPro" id="IPR000914">
    <property type="entry name" value="SBP_5_dom"/>
</dbReference>
<dbReference type="GO" id="GO:1904680">
    <property type="term" value="F:peptide transmembrane transporter activity"/>
    <property type="evidence" value="ECO:0007669"/>
    <property type="project" value="TreeGrafter"/>
</dbReference>
<dbReference type="PIRSF" id="PIRSF002741">
    <property type="entry name" value="MppA"/>
    <property type="match status" value="1"/>
</dbReference>
<dbReference type="GO" id="GO:0043190">
    <property type="term" value="C:ATP-binding cassette (ABC) transporter complex"/>
    <property type="evidence" value="ECO:0007669"/>
    <property type="project" value="InterPro"/>
</dbReference>
<dbReference type="RefSeq" id="WP_108691136.1">
    <property type="nucleotide sequence ID" value="NZ_QCYH01000002.1"/>
</dbReference>
<sequence length="651" mass="72119">MTERHTAMARAAYSPWICSSLRAALAGLAIAALAAHGARAQDAAEPEGDVIRAHGYSYFGDLKYPEDFAHFDYVNPDAPKGGEIALDASGTFDSMNPYSRKGRAGAYSWMVYESLLGDMPATSEGLPADTYGEAYGLLAESLEYDAGKTWVIFHMRPEARFSDGTPVTAHDVVFSHNLFLEQGLQSYAEAVKRHVTGAEALDDHTVKFTFAEGISRRSLVDQVGAVPVFPKAWYEETGARLDEPRLDAAPGSGPYMLDEAEVNRRIVYKRNPDYWGRDLPINVGRHNFDTIRIEYFADDSAAFQAFKVGEYTFRAETNSKTWATGYDFPAVQKGWVVLEDLPDGTPPTPSGIVFNLGRETLQDKRVRQAIALGFNFEWTNESLQYGLFKQRESFVQDTPLQAKGVPEGKELELLQSLGDVIPPEMLTEPAMVPHTSDPSRLTDRRNLRRAMALLDEAGWPVGPDGTRRNAAGEPLSLEFPIPSSGSSTIGAVVENFIKNLQAMGIEARMEKIDPSQYTLRSRDRDYDLVFDNYTAFLQPGTGLMQRFGSQEAAFSLFNPAGLASPMVDAIINAALETDDAATQDAALTALDRALRYEAFMIPVWYNDAHWVAYWDMFEHPETMPPYALGVLDFWWWNAEKAAALNAAGALR</sequence>
<evidence type="ECO:0000256" key="1">
    <source>
        <dbReference type="ARBA" id="ARBA00004418"/>
    </source>
</evidence>
<evidence type="ECO:0000259" key="5">
    <source>
        <dbReference type="Pfam" id="PF00496"/>
    </source>
</evidence>
<dbReference type="EMBL" id="QCYH01000002">
    <property type="protein sequence ID" value="PVA11162.1"/>
    <property type="molecule type" value="Genomic_DNA"/>
</dbReference>